<organism evidence="1 2">
    <name type="scientific">Vigna unguiculata</name>
    <name type="common">Cowpea</name>
    <dbReference type="NCBI Taxonomy" id="3917"/>
    <lineage>
        <taxon>Eukaryota</taxon>
        <taxon>Viridiplantae</taxon>
        <taxon>Streptophyta</taxon>
        <taxon>Embryophyta</taxon>
        <taxon>Tracheophyta</taxon>
        <taxon>Spermatophyta</taxon>
        <taxon>Magnoliopsida</taxon>
        <taxon>eudicotyledons</taxon>
        <taxon>Gunneridae</taxon>
        <taxon>Pentapetalae</taxon>
        <taxon>rosids</taxon>
        <taxon>fabids</taxon>
        <taxon>Fabales</taxon>
        <taxon>Fabaceae</taxon>
        <taxon>Papilionoideae</taxon>
        <taxon>50 kb inversion clade</taxon>
        <taxon>NPAAA clade</taxon>
        <taxon>indigoferoid/millettioid clade</taxon>
        <taxon>Phaseoleae</taxon>
        <taxon>Vigna</taxon>
    </lineage>
</organism>
<name>A0A4D6MQ35_VIGUN</name>
<dbReference type="EMBL" id="CP039352">
    <property type="protein sequence ID" value="QCE03586.1"/>
    <property type="molecule type" value="Genomic_DNA"/>
</dbReference>
<sequence length="123" mass="13774">MQNRCLEVSISPRKSQRCLLCCSSKSIVLLATIVACCHEPSLSLLLRPSKDIASASHQSPLFFSPQSSPVVMNYHVRCFSVQGKVLPPSIFALMKKLANDLYILEKVRNERVFGKKNTRHIST</sequence>
<dbReference type="Proteomes" id="UP000501690">
    <property type="component" value="Linkage Group LG8"/>
</dbReference>
<accession>A0A4D6MQ35</accession>
<dbReference type="AlphaFoldDB" id="A0A4D6MQ35"/>
<reference evidence="1 2" key="1">
    <citation type="submission" date="2019-04" db="EMBL/GenBank/DDBJ databases">
        <title>An improved genome assembly and genetic linkage map for asparagus bean, Vigna unguiculata ssp. sesquipedialis.</title>
        <authorList>
            <person name="Xia Q."/>
            <person name="Zhang R."/>
            <person name="Dong Y."/>
        </authorList>
    </citation>
    <scope>NUCLEOTIDE SEQUENCE [LARGE SCALE GENOMIC DNA]</scope>
    <source>
        <tissue evidence="1">Leaf</tissue>
    </source>
</reference>
<proteinExistence type="predicted"/>
<keyword evidence="2" id="KW-1185">Reference proteome</keyword>
<protein>
    <submittedName>
        <fullName evidence="1">Uncharacterized protein</fullName>
    </submittedName>
</protein>
<evidence type="ECO:0000313" key="1">
    <source>
        <dbReference type="EMBL" id="QCE03586.1"/>
    </source>
</evidence>
<evidence type="ECO:0000313" key="2">
    <source>
        <dbReference type="Proteomes" id="UP000501690"/>
    </source>
</evidence>
<gene>
    <name evidence="1" type="ORF">DEO72_LG8g1611</name>
</gene>